<evidence type="ECO:0008006" key="4">
    <source>
        <dbReference type="Google" id="ProtNLM"/>
    </source>
</evidence>
<organism evidence="2 3">
    <name type="scientific">Mycobacterium asiaticum</name>
    <dbReference type="NCBI Taxonomy" id="1790"/>
    <lineage>
        <taxon>Bacteria</taxon>
        <taxon>Bacillati</taxon>
        <taxon>Actinomycetota</taxon>
        <taxon>Actinomycetes</taxon>
        <taxon>Mycobacteriales</taxon>
        <taxon>Mycobacteriaceae</taxon>
        <taxon>Mycobacterium</taxon>
    </lineage>
</organism>
<feature type="transmembrane region" description="Helical" evidence="1">
    <location>
        <begin position="337"/>
        <end position="356"/>
    </location>
</feature>
<feature type="transmembrane region" description="Helical" evidence="1">
    <location>
        <begin position="315"/>
        <end position="331"/>
    </location>
</feature>
<feature type="transmembrane region" description="Helical" evidence="1">
    <location>
        <begin position="215"/>
        <end position="233"/>
    </location>
</feature>
<protein>
    <recommendedName>
        <fullName evidence="4">Transmembrane protein</fullName>
    </recommendedName>
</protein>
<accession>A0A1A3CSQ3</accession>
<sequence>MTKRVRYRLKENNWTCRGRGAERLAGIRTWISATTWGSARWQQALAAAIAMFIIAPHSSVEASVGLDPSWEAVVALATLQRIPWGPGVVFTYGPLGYLQTTAYYSPIQAAVATIYQYVVVAGLFLGIAAVLRQRCAPMVSLIGAFLTTWMAAILQVGHGTALGMMYPELAVLAGLAWASVPMMQESPRRSTVFVTCCALGGIAGLQLLVKFNTGLTIFVMALATSVLFGWRAIGRHLATAAAFATATVLFWVLTQQPLGNLPAWLRYSSEILIGYNGSQALPLTRSAVPAIVLTTAWVAVLCVVFVRCPQIPRRFVLLVGLLTLITVKSAFGRFDIWHFSMLLGVIVVAVALVPHLSPLRRGLALFAVVFVFAFNDGAILVVRRVVTAAEGPAQTIDRLVTIAVPGRAQQRIERARAKQRVSYDVPERFIKTIGSQSVHIDPDETSVVWAYNLTWHPAPVFATYSAYTPSLDRLNSNALVDGPDYVLSRVSGKSPAIGIDNRLGTQESPLYSRALLCNYTLNGVENHWALFTRVEPRCGPLTPVSGVNVDDPVKVPSPSGPDKAILVAIDLEPTLVDRLFTGSLIPLITFTVVLDGVTYRLVAGNAAEPFLVVSPATVVGTNLDIHAHTIAIGRSRSLGQDSVHAHLRFFEMSVKP</sequence>
<keyword evidence="1" id="KW-0472">Membrane</keyword>
<evidence type="ECO:0000256" key="1">
    <source>
        <dbReference type="SAM" id="Phobius"/>
    </source>
</evidence>
<feature type="transmembrane region" description="Helical" evidence="1">
    <location>
        <begin position="192"/>
        <end position="209"/>
    </location>
</feature>
<gene>
    <name evidence="2" type="ORF">A9X01_13480</name>
</gene>
<feature type="transmembrane region" description="Helical" evidence="1">
    <location>
        <begin position="138"/>
        <end position="157"/>
    </location>
</feature>
<proteinExistence type="predicted"/>
<evidence type="ECO:0000313" key="3">
    <source>
        <dbReference type="Proteomes" id="UP000093795"/>
    </source>
</evidence>
<dbReference type="OrthoDB" id="176190at2"/>
<dbReference type="AlphaFoldDB" id="A0A1A3CSQ3"/>
<keyword evidence="1" id="KW-0812">Transmembrane</keyword>
<evidence type="ECO:0000313" key="2">
    <source>
        <dbReference type="EMBL" id="OBI89843.1"/>
    </source>
</evidence>
<feature type="transmembrane region" description="Helical" evidence="1">
    <location>
        <begin position="287"/>
        <end position="308"/>
    </location>
</feature>
<dbReference type="Proteomes" id="UP000093795">
    <property type="component" value="Unassembled WGS sequence"/>
</dbReference>
<reference evidence="2 3" key="1">
    <citation type="submission" date="2016-06" db="EMBL/GenBank/DDBJ databases">
        <authorList>
            <person name="Kjaerup R.B."/>
            <person name="Dalgaard T.S."/>
            <person name="Juul-Madsen H.R."/>
        </authorList>
    </citation>
    <scope>NUCLEOTIDE SEQUENCE [LARGE SCALE GENOMIC DNA]</scope>
    <source>
        <strain evidence="2 3">1081914.2</strain>
    </source>
</reference>
<feature type="transmembrane region" description="Helical" evidence="1">
    <location>
        <begin position="363"/>
        <end position="382"/>
    </location>
</feature>
<name>A0A1A3CSQ3_MYCAS</name>
<feature type="transmembrane region" description="Helical" evidence="1">
    <location>
        <begin position="114"/>
        <end position="131"/>
    </location>
</feature>
<dbReference type="EMBL" id="LZKQ01000051">
    <property type="protein sequence ID" value="OBI89843.1"/>
    <property type="molecule type" value="Genomic_DNA"/>
</dbReference>
<feature type="transmembrane region" description="Helical" evidence="1">
    <location>
        <begin position="240"/>
        <end position="258"/>
    </location>
</feature>
<keyword evidence="1" id="KW-1133">Transmembrane helix</keyword>
<comment type="caution">
    <text evidence="2">The sequence shown here is derived from an EMBL/GenBank/DDBJ whole genome shotgun (WGS) entry which is preliminary data.</text>
</comment>
<feature type="transmembrane region" description="Helical" evidence="1">
    <location>
        <begin position="163"/>
        <end position="180"/>
    </location>
</feature>